<organism evidence="5 6">
    <name type="scientific">Candidatus Filomicrobium marinum</name>
    <dbReference type="NCBI Taxonomy" id="1608628"/>
    <lineage>
        <taxon>Bacteria</taxon>
        <taxon>Pseudomonadati</taxon>
        <taxon>Pseudomonadota</taxon>
        <taxon>Alphaproteobacteria</taxon>
        <taxon>Hyphomicrobiales</taxon>
        <taxon>Hyphomicrobiaceae</taxon>
        <taxon>Filomicrobium</taxon>
    </lineage>
</organism>
<comment type="subcellular location">
    <subcellularLocation>
        <location evidence="1">Endomembrane system</location>
        <topology evidence="1">Multi-pass membrane protein</topology>
    </subcellularLocation>
    <subcellularLocation>
        <location evidence="2">Membrane</location>
        <topology evidence="2">Multi-pass membrane protein</topology>
    </subcellularLocation>
</comment>
<feature type="transmembrane region" description="Helical" evidence="3">
    <location>
        <begin position="12"/>
        <end position="32"/>
    </location>
</feature>
<keyword evidence="6" id="KW-1185">Reference proteome</keyword>
<feature type="transmembrane region" description="Helical" evidence="3">
    <location>
        <begin position="39"/>
        <end position="60"/>
    </location>
</feature>
<feature type="transmembrane region" description="Helical" evidence="3">
    <location>
        <begin position="311"/>
        <end position="334"/>
    </location>
</feature>
<dbReference type="GO" id="GO:0008137">
    <property type="term" value="F:NADH dehydrogenase (ubiquinone) activity"/>
    <property type="evidence" value="ECO:0007669"/>
    <property type="project" value="InterPro"/>
</dbReference>
<dbReference type="InterPro" id="IPR001750">
    <property type="entry name" value="ND/Mrp_TM"/>
</dbReference>
<dbReference type="Pfam" id="PF00361">
    <property type="entry name" value="Proton_antipo_M"/>
    <property type="match status" value="1"/>
</dbReference>
<feature type="transmembrane region" description="Helical" evidence="3">
    <location>
        <begin position="354"/>
        <end position="373"/>
    </location>
</feature>
<dbReference type="GO" id="GO:0012505">
    <property type="term" value="C:endomembrane system"/>
    <property type="evidence" value="ECO:0007669"/>
    <property type="project" value="UniProtKB-SubCell"/>
</dbReference>
<keyword evidence="2 3" id="KW-0812">Transmembrane</keyword>
<feature type="transmembrane region" description="Helical" evidence="3">
    <location>
        <begin position="424"/>
        <end position="443"/>
    </location>
</feature>
<feature type="transmembrane region" description="Helical" evidence="3">
    <location>
        <begin position="218"/>
        <end position="241"/>
    </location>
</feature>
<protein>
    <submittedName>
        <fullName evidence="5">NADH dehydrogenase (Quinone)</fullName>
    </submittedName>
</protein>
<feature type="transmembrane region" description="Helical" evidence="3">
    <location>
        <begin position="285"/>
        <end position="304"/>
    </location>
</feature>
<feature type="transmembrane region" description="Helical" evidence="3">
    <location>
        <begin position="176"/>
        <end position="198"/>
    </location>
</feature>
<evidence type="ECO:0000313" key="5">
    <source>
        <dbReference type="EMBL" id="CPR19292.1"/>
    </source>
</evidence>
<feature type="transmembrane region" description="Helical" evidence="3">
    <location>
        <begin position="119"/>
        <end position="139"/>
    </location>
</feature>
<dbReference type="AlphaFoldDB" id="A0A0D6JFA4"/>
<gene>
    <name evidence="5" type="ORF">YBN1229_v1_2096</name>
</gene>
<dbReference type="PRINTS" id="PR01437">
    <property type="entry name" value="NUOXDRDTASE4"/>
</dbReference>
<feature type="transmembrane region" description="Helical" evidence="3">
    <location>
        <begin position="86"/>
        <end position="107"/>
    </location>
</feature>
<dbReference type="InterPro" id="IPR050616">
    <property type="entry name" value="CPA3_Na-H_Antiporter_A"/>
</dbReference>
<feature type="transmembrane region" description="Helical" evidence="3">
    <location>
        <begin position="385"/>
        <end position="404"/>
    </location>
</feature>
<reference evidence="6" key="1">
    <citation type="submission" date="2015-02" db="EMBL/GenBank/DDBJ databases">
        <authorList>
            <person name="Chooi Y.-H."/>
        </authorList>
    </citation>
    <scope>NUCLEOTIDE SEQUENCE [LARGE SCALE GENOMIC DNA]</scope>
    <source>
        <strain evidence="6">strain Y</strain>
    </source>
</reference>
<dbReference type="PANTHER" id="PTHR43373">
    <property type="entry name" value="NA(+)/H(+) ANTIPORTER SUBUNIT"/>
    <property type="match status" value="1"/>
</dbReference>
<evidence type="ECO:0000256" key="1">
    <source>
        <dbReference type="ARBA" id="ARBA00004127"/>
    </source>
</evidence>
<dbReference type="Proteomes" id="UP000033187">
    <property type="component" value="Chromosome 1"/>
</dbReference>
<dbReference type="InterPro" id="IPR003918">
    <property type="entry name" value="NADH_UbQ_OxRdtase"/>
</dbReference>
<proteinExistence type="predicted"/>
<dbReference type="GO" id="GO:0016020">
    <property type="term" value="C:membrane"/>
    <property type="evidence" value="ECO:0007669"/>
    <property type="project" value="UniProtKB-SubCell"/>
</dbReference>
<keyword evidence="3" id="KW-0472">Membrane</keyword>
<dbReference type="PANTHER" id="PTHR43373:SF1">
    <property type="entry name" value="NA(+)_H(+) ANTIPORTER SUBUNIT A"/>
    <property type="match status" value="1"/>
</dbReference>
<accession>A0A0D6JFA4</accession>
<dbReference type="EMBL" id="LN829119">
    <property type="protein sequence ID" value="CPR19292.1"/>
    <property type="molecule type" value="Genomic_DNA"/>
</dbReference>
<feature type="transmembrane region" description="Helical" evidence="3">
    <location>
        <begin position="145"/>
        <end position="164"/>
    </location>
</feature>
<sequence>MMAAAETSSIAGLLLVSVLILPVVGILAQLALGGRFLNWICLAVFPASFGVSAATCAVVWSHGEPLIYIVGGWQPPLGIALRADGISAAMMLVTAIIICAVAIFARVEFTQPSGAPEARAPFVFWALILALWSALNALFLGCDLFNLYVALELLTFAAVPLVCLKGGEATVKAALRYLLFALLGSMLYLMGTALLYGAYGTLDIILLAQRVHPERVTWIAAALMTVGLLTKTALFPLHLWLPPAHAGAPAAGSAVLSALVVKGSFFLIVRLWFDAMPGLGHTAGPQLLASLGAAAILFGSVMALRQQRLKLLVAYSTVAQIGYLFLMFPLAMAAEQSWTSLAWTGGWLQLFSHAFAKAAMFLAAGLIADALGHDRINDLGGAGRLRPLTFCTFGLAGLSLIGVPPSGGFVAKWLLLSASVAEGQWIWAAVIVVGGLLAGGYIFKVLGRAFTAGSDAPVIVTPVSLSREVVAFSLAVGAVLLGFFPLEPAEILQIGRPEILGSTVP</sequence>
<dbReference type="GO" id="GO:0042773">
    <property type="term" value="P:ATP synthesis coupled electron transport"/>
    <property type="evidence" value="ECO:0007669"/>
    <property type="project" value="InterPro"/>
</dbReference>
<evidence type="ECO:0000256" key="3">
    <source>
        <dbReference type="SAM" id="Phobius"/>
    </source>
</evidence>
<feature type="transmembrane region" description="Helical" evidence="3">
    <location>
        <begin position="253"/>
        <end position="273"/>
    </location>
</feature>
<name>A0A0D6JFA4_9HYPH</name>
<evidence type="ECO:0000313" key="6">
    <source>
        <dbReference type="Proteomes" id="UP000033187"/>
    </source>
</evidence>
<evidence type="ECO:0000259" key="4">
    <source>
        <dbReference type="Pfam" id="PF00361"/>
    </source>
</evidence>
<keyword evidence="3" id="KW-1133">Transmembrane helix</keyword>
<evidence type="ECO:0000256" key="2">
    <source>
        <dbReference type="RuleBase" id="RU000320"/>
    </source>
</evidence>
<dbReference type="KEGG" id="fiy:BN1229_v1_2096"/>
<feature type="domain" description="NADH:quinone oxidoreductase/Mrp antiporter transmembrane" evidence="4">
    <location>
        <begin position="143"/>
        <end position="436"/>
    </location>
</feature>